<keyword evidence="1" id="KW-0732">Signal</keyword>
<protein>
    <submittedName>
        <fullName evidence="2">YpjP family protein</fullName>
    </submittedName>
</protein>
<evidence type="ECO:0000256" key="1">
    <source>
        <dbReference type="SAM" id="SignalP"/>
    </source>
</evidence>
<organism evidence="2 3">
    <name type="scientific">Bacillus carboniphilus</name>
    <dbReference type="NCBI Taxonomy" id="86663"/>
    <lineage>
        <taxon>Bacteria</taxon>
        <taxon>Bacillati</taxon>
        <taxon>Bacillota</taxon>
        <taxon>Bacilli</taxon>
        <taxon>Bacillales</taxon>
        <taxon>Bacillaceae</taxon>
        <taxon>Bacillus</taxon>
    </lineage>
</organism>
<gene>
    <name evidence="2" type="ORF">GCM10008967_43280</name>
</gene>
<comment type="caution">
    <text evidence="2">The sequence shown here is derived from an EMBL/GenBank/DDBJ whole genome shotgun (WGS) entry which is preliminary data.</text>
</comment>
<dbReference type="Pfam" id="PF14005">
    <property type="entry name" value="YpjP"/>
    <property type="match status" value="1"/>
</dbReference>
<dbReference type="Proteomes" id="UP001500782">
    <property type="component" value="Unassembled WGS sequence"/>
</dbReference>
<evidence type="ECO:0000313" key="2">
    <source>
        <dbReference type="EMBL" id="GAA0348300.1"/>
    </source>
</evidence>
<sequence length="200" mass="23380">MNAKLKKFFVVMVSVLTFGLVTPTFSYDLDHSDVEKGKKPNAFEEDNIANSGYLESYKNETPLETLIKQSEQVSYFKFGDRITPVIKDEFQTVIFPKIEEVMTKLVEELGENQVKYLQISEQPGKGKSEKMFHIYDSQTGEDLIRFHVRRDHPPGDGYWFNFHYHTFVDQFEAHHDLGQIYWSTDTPPNWMSSSKKEILH</sequence>
<dbReference type="RefSeq" id="WP_343804175.1">
    <property type="nucleotide sequence ID" value="NZ_BAAADJ010000064.1"/>
</dbReference>
<feature type="signal peptide" evidence="1">
    <location>
        <begin position="1"/>
        <end position="26"/>
    </location>
</feature>
<reference evidence="3" key="1">
    <citation type="journal article" date="2019" name="Int. J. Syst. Evol. Microbiol.">
        <title>The Global Catalogue of Microorganisms (GCM) 10K type strain sequencing project: providing services to taxonomists for standard genome sequencing and annotation.</title>
        <authorList>
            <consortium name="The Broad Institute Genomics Platform"/>
            <consortium name="The Broad Institute Genome Sequencing Center for Infectious Disease"/>
            <person name="Wu L."/>
            <person name="Ma J."/>
        </authorList>
    </citation>
    <scope>NUCLEOTIDE SEQUENCE [LARGE SCALE GENOMIC DNA]</scope>
    <source>
        <strain evidence="3">JCM 9731</strain>
    </source>
</reference>
<evidence type="ECO:0000313" key="3">
    <source>
        <dbReference type="Proteomes" id="UP001500782"/>
    </source>
</evidence>
<name>A0ABP3GNV9_9BACI</name>
<proteinExistence type="predicted"/>
<dbReference type="EMBL" id="BAAADJ010000064">
    <property type="protein sequence ID" value="GAA0348300.1"/>
    <property type="molecule type" value="Genomic_DNA"/>
</dbReference>
<keyword evidence="3" id="KW-1185">Reference proteome</keyword>
<accession>A0ABP3GNV9</accession>
<feature type="chain" id="PRO_5046143382" evidence="1">
    <location>
        <begin position="27"/>
        <end position="200"/>
    </location>
</feature>
<dbReference type="InterPro" id="IPR025616">
    <property type="entry name" value="YpjP"/>
</dbReference>